<gene>
    <name evidence="2" type="ORF">OYT1_ch0871</name>
</gene>
<name>A0A2Z6GAJ3_9PROT</name>
<proteinExistence type="predicted"/>
<sequence length="96" mass="10178">MLPINVLRMNDSVRGGSVEYAAKCFLLLLGSLMLLGGGGCVVSNVVFLIQDWSLIQIVPVSLSFSAVVAVLGWWAIKKANTIQGCKSGQHQASDGE</sequence>
<organism evidence="2 3">
    <name type="scientific">Ferriphaselus amnicola</name>
    <dbReference type="NCBI Taxonomy" id="1188319"/>
    <lineage>
        <taxon>Bacteria</taxon>
        <taxon>Pseudomonadati</taxon>
        <taxon>Pseudomonadota</taxon>
        <taxon>Betaproteobacteria</taxon>
        <taxon>Nitrosomonadales</taxon>
        <taxon>Gallionellaceae</taxon>
        <taxon>Ferriphaselus</taxon>
    </lineage>
</organism>
<accession>A0A2Z6GAJ3</accession>
<keyword evidence="3" id="KW-1185">Reference proteome</keyword>
<keyword evidence="1" id="KW-0812">Transmembrane</keyword>
<reference evidence="2 3" key="1">
    <citation type="submission" date="2018-06" db="EMBL/GenBank/DDBJ databases">
        <title>OYT1 Genome Sequencing.</title>
        <authorList>
            <person name="Kato S."/>
            <person name="Itoh T."/>
            <person name="Ohkuma M."/>
        </authorList>
    </citation>
    <scope>NUCLEOTIDE SEQUENCE [LARGE SCALE GENOMIC DNA]</scope>
    <source>
        <strain evidence="2 3">OYT1</strain>
    </source>
</reference>
<dbReference type="RefSeq" id="WP_062626908.1">
    <property type="nucleotide sequence ID" value="NZ_AP018738.1"/>
</dbReference>
<dbReference type="Proteomes" id="UP000033070">
    <property type="component" value="Chromosome"/>
</dbReference>
<dbReference type="AlphaFoldDB" id="A0A2Z6GAJ3"/>
<dbReference type="KEGG" id="fam:OYT1_ch0871"/>
<evidence type="ECO:0000313" key="3">
    <source>
        <dbReference type="Proteomes" id="UP000033070"/>
    </source>
</evidence>
<evidence type="ECO:0000313" key="2">
    <source>
        <dbReference type="EMBL" id="BBE50434.1"/>
    </source>
</evidence>
<keyword evidence="1" id="KW-1133">Transmembrane helix</keyword>
<evidence type="ECO:0000256" key="1">
    <source>
        <dbReference type="SAM" id="Phobius"/>
    </source>
</evidence>
<feature type="transmembrane region" description="Helical" evidence="1">
    <location>
        <begin position="20"/>
        <end position="49"/>
    </location>
</feature>
<protein>
    <submittedName>
        <fullName evidence="2">Uncharacterized protein</fullName>
    </submittedName>
</protein>
<feature type="transmembrane region" description="Helical" evidence="1">
    <location>
        <begin position="55"/>
        <end position="76"/>
    </location>
</feature>
<dbReference type="STRING" id="1188319.OYT1_01740"/>
<keyword evidence="1" id="KW-0472">Membrane</keyword>
<dbReference type="EMBL" id="AP018738">
    <property type="protein sequence ID" value="BBE50434.1"/>
    <property type="molecule type" value="Genomic_DNA"/>
</dbReference>